<sequence length="460" mass="52449">MSALPEDLEEQSTSVADTASDDGDGQLTIRIPNPKVYMARQSQWVGRRGKPRCDSCRNNNFKCDRATPACNHCSWASTDCKYTPLPTPAHRGIPRCDRCRAHNFKCDRNLPICNKCVEVSPAAECNYTPKKRLSRKASQDPTSNTHTSSLNSRQTLLPVGTADDPDKIRRGSLNNHTFYGHNIAVAQTPGASSMFSETMRRASDQDCNHTGRFTADMSHPRTIKFSPLTPPDPRTRIAPSPSHQETAPHRRQDVVPRTSFIEPWQHPSCSPLPDYILDALHRLDASTMTDRLEFERRLSFFLDNMMRPLQEVASFPLEKYLAIRDSLLRDNTNHLSERLRSWIAMHKLCLGSERYNLIMIPRDSVFAMDPAMSDTYRRRYAAVFSKPPSEQEDLQNHYFDILPVREQLYDILTYAHRSHSSATQMVNTILRLRYACITWPMADLYVSLCPVCNPQDTDSD</sequence>
<dbReference type="GO" id="GO:0000981">
    <property type="term" value="F:DNA-binding transcription factor activity, RNA polymerase II-specific"/>
    <property type="evidence" value="ECO:0007669"/>
    <property type="project" value="InterPro"/>
</dbReference>
<feature type="domain" description="Zn(2)-C6 fungal-type" evidence="2">
    <location>
        <begin position="52"/>
        <end position="82"/>
    </location>
</feature>
<organism evidence="3 4">
    <name type="scientific">Agrocybe pediades</name>
    <dbReference type="NCBI Taxonomy" id="84607"/>
    <lineage>
        <taxon>Eukaryota</taxon>
        <taxon>Fungi</taxon>
        <taxon>Dikarya</taxon>
        <taxon>Basidiomycota</taxon>
        <taxon>Agaricomycotina</taxon>
        <taxon>Agaricomycetes</taxon>
        <taxon>Agaricomycetidae</taxon>
        <taxon>Agaricales</taxon>
        <taxon>Agaricineae</taxon>
        <taxon>Strophariaceae</taxon>
        <taxon>Agrocybe</taxon>
    </lineage>
</organism>
<accession>A0A8H4R0F1</accession>
<dbReference type="Gene3D" id="4.10.240.10">
    <property type="entry name" value="Zn(2)-C6 fungal-type DNA-binding domain"/>
    <property type="match status" value="2"/>
</dbReference>
<dbReference type="Proteomes" id="UP000521872">
    <property type="component" value="Unassembled WGS sequence"/>
</dbReference>
<keyword evidence="4" id="KW-1185">Reference proteome</keyword>
<evidence type="ECO:0000313" key="4">
    <source>
        <dbReference type="Proteomes" id="UP000521872"/>
    </source>
</evidence>
<feature type="region of interest" description="Disordered" evidence="1">
    <location>
        <begin position="131"/>
        <end position="166"/>
    </location>
</feature>
<dbReference type="GO" id="GO:0008270">
    <property type="term" value="F:zinc ion binding"/>
    <property type="evidence" value="ECO:0007669"/>
    <property type="project" value="InterPro"/>
</dbReference>
<gene>
    <name evidence="3" type="ORF">D9613_000600</name>
</gene>
<feature type="domain" description="Zn(2)-C6 fungal-type" evidence="2">
    <location>
        <begin position="95"/>
        <end position="127"/>
    </location>
</feature>
<dbReference type="SUPFAM" id="SSF57701">
    <property type="entry name" value="Zn2/Cys6 DNA-binding domain"/>
    <property type="match status" value="2"/>
</dbReference>
<name>A0A8H4R0F1_9AGAR</name>
<dbReference type="PROSITE" id="PS50048">
    <property type="entry name" value="ZN2_CY6_FUNGAL_2"/>
    <property type="match status" value="2"/>
</dbReference>
<dbReference type="CDD" id="cd00067">
    <property type="entry name" value="GAL4"/>
    <property type="match status" value="2"/>
</dbReference>
<feature type="region of interest" description="Disordered" evidence="1">
    <location>
        <begin position="221"/>
        <end position="252"/>
    </location>
</feature>
<dbReference type="InterPro" id="IPR036864">
    <property type="entry name" value="Zn2-C6_fun-type_DNA-bd_sf"/>
</dbReference>
<feature type="compositionally biased region" description="Acidic residues" evidence="1">
    <location>
        <begin position="1"/>
        <end position="10"/>
    </location>
</feature>
<dbReference type="EMBL" id="JAACJL010000015">
    <property type="protein sequence ID" value="KAF4620491.1"/>
    <property type="molecule type" value="Genomic_DNA"/>
</dbReference>
<dbReference type="Pfam" id="PF00172">
    <property type="entry name" value="Zn_clus"/>
    <property type="match status" value="2"/>
</dbReference>
<evidence type="ECO:0000259" key="2">
    <source>
        <dbReference type="PROSITE" id="PS50048"/>
    </source>
</evidence>
<feature type="region of interest" description="Disordered" evidence="1">
    <location>
        <begin position="1"/>
        <end position="29"/>
    </location>
</feature>
<dbReference type="InterPro" id="IPR001138">
    <property type="entry name" value="Zn2Cys6_DnaBD"/>
</dbReference>
<evidence type="ECO:0000256" key="1">
    <source>
        <dbReference type="SAM" id="MobiDB-lite"/>
    </source>
</evidence>
<feature type="compositionally biased region" description="Polar residues" evidence="1">
    <location>
        <begin position="139"/>
        <end position="155"/>
    </location>
</feature>
<evidence type="ECO:0000313" key="3">
    <source>
        <dbReference type="EMBL" id="KAF4620491.1"/>
    </source>
</evidence>
<comment type="caution">
    <text evidence="3">The sequence shown here is derived from an EMBL/GenBank/DDBJ whole genome shotgun (WGS) entry which is preliminary data.</text>
</comment>
<dbReference type="SMART" id="SM00066">
    <property type="entry name" value="GAL4"/>
    <property type="match status" value="2"/>
</dbReference>
<dbReference type="AlphaFoldDB" id="A0A8H4R0F1"/>
<reference evidence="3 4" key="1">
    <citation type="submission" date="2019-12" db="EMBL/GenBank/DDBJ databases">
        <authorList>
            <person name="Floudas D."/>
            <person name="Bentzer J."/>
            <person name="Ahren D."/>
            <person name="Johansson T."/>
            <person name="Persson P."/>
            <person name="Tunlid A."/>
        </authorList>
    </citation>
    <scope>NUCLEOTIDE SEQUENCE [LARGE SCALE GENOMIC DNA]</scope>
    <source>
        <strain evidence="3 4">CBS 102.39</strain>
    </source>
</reference>
<proteinExistence type="predicted"/>
<protein>
    <recommendedName>
        <fullName evidence="2">Zn(2)-C6 fungal-type domain-containing protein</fullName>
    </recommendedName>
</protein>